<protein>
    <submittedName>
        <fullName evidence="1">Uncharacterized protein</fullName>
    </submittedName>
</protein>
<dbReference type="Pfam" id="PF06108">
    <property type="entry name" value="DUF952"/>
    <property type="match status" value="1"/>
</dbReference>
<evidence type="ECO:0000313" key="2">
    <source>
        <dbReference type="Proteomes" id="UP000000271"/>
    </source>
</evidence>
<dbReference type="InterPro" id="IPR009297">
    <property type="entry name" value="DUF952"/>
</dbReference>
<dbReference type="STRING" id="439292.Bsel_1980"/>
<sequence>MIYYLMTKEELDFALEEEEYWPDHFDDTGYIACVSEEGISSLVSHHEENEELVLLTIDAQKLESAVIYEDIKGNHMMNPHIYGFLNMDAVISTEKFDPSKVKVPN</sequence>
<gene>
    <name evidence="1" type="ordered locus">Bsel_1980</name>
</gene>
<dbReference type="RefSeq" id="WP_013172906.1">
    <property type="nucleotide sequence ID" value="NC_014219.1"/>
</dbReference>
<dbReference type="KEGG" id="bse:Bsel_1980"/>
<evidence type="ECO:0000313" key="1">
    <source>
        <dbReference type="EMBL" id="ADH99484.1"/>
    </source>
</evidence>
<dbReference type="AlphaFoldDB" id="D6XUJ8"/>
<accession>D6XUJ8</accession>
<dbReference type="HOGENOM" id="CLU_129452_1_2_9"/>
<name>D6XUJ8_BACIE</name>
<proteinExistence type="predicted"/>
<dbReference type="EMBL" id="CP001791">
    <property type="protein sequence ID" value="ADH99484.1"/>
    <property type="molecule type" value="Genomic_DNA"/>
</dbReference>
<dbReference type="SUPFAM" id="SSF56399">
    <property type="entry name" value="ADP-ribosylation"/>
    <property type="match status" value="1"/>
</dbReference>
<dbReference type="Proteomes" id="UP000000271">
    <property type="component" value="Chromosome"/>
</dbReference>
<reference evidence="1" key="1">
    <citation type="submission" date="2009-10" db="EMBL/GenBank/DDBJ databases">
        <title>Complete sequence of Bacillus selenitireducens MLS10.</title>
        <authorList>
            <consortium name="US DOE Joint Genome Institute"/>
            <person name="Lucas S."/>
            <person name="Copeland A."/>
            <person name="Lapidus A."/>
            <person name="Glavina del Rio T."/>
            <person name="Dalin E."/>
            <person name="Tice H."/>
            <person name="Bruce D."/>
            <person name="Goodwin L."/>
            <person name="Pitluck S."/>
            <person name="Sims D."/>
            <person name="Brettin T."/>
            <person name="Detter J.C."/>
            <person name="Han C."/>
            <person name="Larimer F."/>
            <person name="Land M."/>
            <person name="Hauser L."/>
            <person name="Kyrpides N."/>
            <person name="Ovchinnikova G."/>
            <person name="Stolz J."/>
        </authorList>
    </citation>
    <scope>NUCLEOTIDE SEQUENCE [LARGE SCALE GENOMIC DNA]</scope>
    <source>
        <strain evidence="1">MLS10</strain>
    </source>
</reference>
<organism evidence="1 2">
    <name type="scientific">Bacillus selenitireducens (strain ATCC 700615 / DSM 15326 / MLS10)</name>
    <dbReference type="NCBI Taxonomy" id="439292"/>
    <lineage>
        <taxon>Bacteria</taxon>
        <taxon>Bacillati</taxon>
        <taxon>Bacillota</taxon>
        <taxon>Bacilli</taxon>
        <taxon>Bacillales</taxon>
        <taxon>Bacillaceae</taxon>
        <taxon>Salisediminibacterium</taxon>
    </lineage>
</organism>
<dbReference type="OrthoDB" id="5638018at2"/>
<dbReference type="Gene3D" id="3.20.170.20">
    <property type="entry name" value="Protein of unknown function DUF952"/>
    <property type="match status" value="1"/>
</dbReference>
<keyword evidence="2" id="KW-1185">Reference proteome</keyword>